<dbReference type="Proteomes" id="UP000799755">
    <property type="component" value="Unassembled WGS sequence"/>
</dbReference>
<reference evidence="1" key="1">
    <citation type="journal article" date="2020" name="Stud. Mycol.">
        <title>101 Dothideomycetes genomes: a test case for predicting lifestyles and emergence of pathogens.</title>
        <authorList>
            <person name="Haridas S."/>
            <person name="Albert R."/>
            <person name="Binder M."/>
            <person name="Bloem J."/>
            <person name="Labutti K."/>
            <person name="Salamov A."/>
            <person name="Andreopoulos B."/>
            <person name="Baker S."/>
            <person name="Barry K."/>
            <person name="Bills G."/>
            <person name="Bluhm B."/>
            <person name="Cannon C."/>
            <person name="Castanera R."/>
            <person name="Culley D."/>
            <person name="Daum C."/>
            <person name="Ezra D."/>
            <person name="Gonzalez J."/>
            <person name="Henrissat B."/>
            <person name="Kuo A."/>
            <person name="Liang C."/>
            <person name="Lipzen A."/>
            <person name="Lutzoni F."/>
            <person name="Magnuson J."/>
            <person name="Mondo S."/>
            <person name="Nolan M."/>
            <person name="Ohm R."/>
            <person name="Pangilinan J."/>
            <person name="Park H.-J."/>
            <person name="Ramirez L."/>
            <person name="Alfaro M."/>
            <person name="Sun H."/>
            <person name="Tritt A."/>
            <person name="Yoshinaga Y."/>
            <person name="Zwiers L.-H."/>
            <person name="Turgeon B."/>
            <person name="Goodwin S."/>
            <person name="Spatafora J."/>
            <person name="Crous P."/>
            <person name="Grigoriev I."/>
        </authorList>
    </citation>
    <scope>NUCLEOTIDE SEQUENCE</scope>
    <source>
        <strain evidence="1">ATCC 200398</strain>
    </source>
</reference>
<keyword evidence="2" id="KW-1185">Reference proteome</keyword>
<accession>A0ACB6R6E2</accession>
<evidence type="ECO:0000313" key="1">
    <source>
        <dbReference type="EMBL" id="KAF2474823.1"/>
    </source>
</evidence>
<dbReference type="EMBL" id="MU003497">
    <property type="protein sequence ID" value="KAF2474823.1"/>
    <property type="molecule type" value="Genomic_DNA"/>
</dbReference>
<proteinExistence type="predicted"/>
<organism evidence="1 2">
    <name type="scientific">Lindgomyces ingoldianus</name>
    <dbReference type="NCBI Taxonomy" id="673940"/>
    <lineage>
        <taxon>Eukaryota</taxon>
        <taxon>Fungi</taxon>
        <taxon>Dikarya</taxon>
        <taxon>Ascomycota</taxon>
        <taxon>Pezizomycotina</taxon>
        <taxon>Dothideomycetes</taxon>
        <taxon>Pleosporomycetidae</taxon>
        <taxon>Pleosporales</taxon>
        <taxon>Lindgomycetaceae</taxon>
        <taxon>Lindgomyces</taxon>
    </lineage>
</organism>
<comment type="caution">
    <text evidence="1">The sequence shown here is derived from an EMBL/GenBank/DDBJ whole genome shotgun (WGS) entry which is preliminary data.</text>
</comment>
<sequence>MRYIRFLKLPRIVDGKNPAKAHIFCLISITSDLGDSFLPYDVQLFTELCSEKGDGKFFIQKTVQWTAVMRSLPIRIPLGGSQVVWPAVIRVGIEPSLSSDDFMKLCDKGSRGVVSAWSAPISPSGGTRDAAKLVERRFALSAQNKMFILEETGESIARHLWDAGIALSCYLGGLIDTPKETPLAKIFQSPKDKRRLQILELGTGCGMVGISLAQIIERADIITSDLPEAEEIFKLNMSKAILGTGSTMKFRTIDWEESLPDLRIGSPSCAHCTQFDVIVAADCTYNPDSSPALVKTISRLTECSPAAAVILAMKVRHSSESIIFDLMLEAGFIIETTSCLPLPGDDELGEENVEVFIFRRNSKS</sequence>
<evidence type="ECO:0000313" key="2">
    <source>
        <dbReference type="Proteomes" id="UP000799755"/>
    </source>
</evidence>
<gene>
    <name evidence="1" type="ORF">BDR25DRAFT_255297</name>
</gene>
<name>A0ACB6R6E2_9PLEO</name>
<protein>
    <submittedName>
        <fullName evidence="1">Uncharacterized protein</fullName>
    </submittedName>
</protein>